<dbReference type="EMBL" id="CP144913">
    <property type="protein sequence ID" value="WXB75419.1"/>
    <property type="molecule type" value="Genomic_DNA"/>
</dbReference>
<dbReference type="InterPro" id="IPR025333">
    <property type="entry name" value="DUF4239"/>
</dbReference>
<evidence type="ECO:0008006" key="4">
    <source>
        <dbReference type="Google" id="ProtNLM"/>
    </source>
</evidence>
<feature type="transmembrane region" description="Helical" evidence="1">
    <location>
        <begin position="6"/>
        <end position="25"/>
    </location>
</feature>
<evidence type="ECO:0000256" key="1">
    <source>
        <dbReference type="SAM" id="Phobius"/>
    </source>
</evidence>
<keyword evidence="1" id="KW-0812">Transmembrane</keyword>
<protein>
    <recommendedName>
        <fullName evidence="4">DUF4239 domain-containing protein</fullName>
    </recommendedName>
</protein>
<keyword evidence="1" id="KW-1133">Transmembrane helix</keyword>
<evidence type="ECO:0000313" key="3">
    <source>
        <dbReference type="Proteomes" id="UP001382727"/>
    </source>
</evidence>
<accession>A0ABZ2MEC0</accession>
<name>A0ABZ2MEC0_9MICO</name>
<keyword evidence="1" id="KW-0472">Membrane</keyword>
<keyword evidence="3" id="KW-1185">Reference proteome</keyword>
<proteinExistence type="predicted"/>
<evidence type="ECO:0000313" key="2">
    <source>
        <dbReference type="EMBL" id="WXB75419.1"/>
    </source>
</evidence>
<feature type="transmembrane region" description="Helical" evidence="1">
    <location>
        <begin position="180"/>
        <end position="202"/>
    </location>
</feature>
<gene>
    <name evidence="2" type="ORF">V1351_10695</name>
</gene>
<organism evidence="2 3">
    <name type="scientific">Janibacter alittae</name>
    <dbReference type="NCBI Taxonomy" id="3115209"/>
    <lineage>
        <taxon>Bacteria</taxon>
        <taxon>Bacillati</taxon>
        <taxon>Actinomycetota</taxon>
        <taxon>Actinomycetes</taxon>
        <taxon>Micrococcales</taxon>
        <taxon>Intrasporangiaceae</taxon>
        <taxon>Janibacter</taxon>
    </lineage>
</organism>
<feature type="transmembrane region" description="Helical" evidence="1">
    <location>
        <begin position="209"/>
        <end position="230"/>
    </location>
</feature>
<reference evidence="2 3" key="1">
    <citation type="submission" date="2024-02" db="EMBL/GenBank/DDBJ databases">
        <title>Janibacter sp. nov., isolated from gut of marine sandworm.</title>
        <authorList>
            <person name="Kim B."/>
            <person name="Jun M.O."/>
            <person name="Shin N.-R."/>
        </authorList>
    </citation>
    <scope>NUCLEOTIDE SEQUENCE [LARGE SCALE GENOMIC DNA]</scope>
    <source>
        <strain evidence="2 3">A1S7</strain>
    </source>
</reference>
<dbReference type="Pfam" id="PF14023">
    <property type="entry name" value="Bestrophin-like"/>
    <property type="match status" value="1"/>
</dbReference>
<feature type="transmembrane region" description="Helical" evidence="1">
    <location>
        <begin position="45"/>
        <end position="66"/>
    </location>
</feature>
<dbReference type="RefSeq" id="WP_338748133.1">
    <property type="nucleotide sequence ID" value="NZ_CP144913.1"/>
</dbReference>
<dbReference type="Proteomes" id="UP001382727">
    <property type="component" value="Chromosome"/>
</dbReference>
<sequence length="268" mass="27956">MATFAGNALILLVAFVVTFGLSLLVRRRLGDKEVHVNSWASTLSYIATAYGVVVGFSVLFLFGQFADARQAVGAEATSIGTAYNQAELFPEAQPGIQRALICYARSVPAHDWPSLVDDSVGSPKVDATYLALVLSLGEEDEPAAGALHAASATNLASQIGNISTAREIRLVAAETTVPPMLWVLLIGGGASVVMLIFAVTLPARRHAQAFLVSMSSVFTVVLLLIVVTLADPFAPGGGRVTPQLIEETADAMTASASPAISAPCDTDQ</sequence>